<protein>
    <recommendedName>
        <fullName evidence="1">GIY-YIG domain-containing protein</fullName>
    </recommendedName>
</protein>
<dbReference type="Proteomes" id="UP000323221">
    <property type="component" value="Unassembled WGS sequence"/>
</dbReference>
<name>A0A5M8QDK3_9MICO</name>
<dbReference type="InterPro" id="IPR035901">
    <property type="entry name" value="GIY-YIG_endonuc_sf"/>
</dbReference>
<dbReference type="RefSeq" id="WP_192575877.1">
    <property type="nucleotide sequence ID" value="NZ_VOIR01000014.1"/>
</dbReference>
<dbReference type="Pfam" id="PF01541">
    <property type="entry name" value="GIY-YIG"/>
    <property type="match status" value="1"/>
</dbReference>
<dbReference type="CDD" id="cd00719">
    <property type="entry name" value="GIY-YIG_SF"/>
    <property type="match status" value="1"/>
</dbReference>
<evidence type="ECO:0000313" key="2">
    <source>
        <dbReference type="EMBL" id="KAA6432826.1"/>
    </source>
</evidence>
<dbReference type="PROSITE" id="PS50164">
    <property type="entry name" value="GIY_YIG"/>
    <property type="match status" value="1"/>
</dbReference>
<sequence length="177" mass="19361">GTVTVIEMGARLYVPALGRFLQVDPVEGGVDNDYVWPTDPIGRSDTNGTAQYCYSNPNCGVYTFRSSRGGLTYVGMSSNIAARLRAHQRSGLLPRSNLSTVRTIPVNGGALQRRIREQYEIQSRGGVRNLANRINSIAPRLWHRYPSLQRWAIGGGSVRLGRGGARISLGRGSAVFR</sequence>
<dbReference type="Gene3D" id="2.180.10.10">
    <property type="entry name" value="RHS repeat-associated core"/>
    <property type="match status" value="1"/>
</dbReference>
<proteinExistence type="predicted"/>
<gene>
    <name evidence="2" type="ORF">FQ330_07570</name>
</gene>
<organism evidence="2 3">
    <name type="scientific">Agrococcus sediminis</name>
    <dbReference type="NCBI Taxonomy" id="2599924"/>
    <lineage>
        <taxon>Bacteria</taxon>
        <taxon>Bacillati</taxon>
        <taxon>Actinomycetota</taxon>
        <taxon>Actinomycetes</taxon>
        <taxon>Micrococcales</taxon>
        <taxon>Microbacteriaceae</taxon>
        <taxon>Agrococcus</taxon>
    </lineage>
</organism>
<dbReference type="AlphaFoldDB" id="A0A5M8QDK3"/>
<keyword evidence="3" id="KW-1185">Reference proteome</keyword>
<accession>A0A5M8QDK3</accession>
<reference evidence="2 3" key="1">
    <citation type="submission" date="2019-08" db="EMBL/GenBank/DDBJ databases">
        <title>Agrococcus lahaulensis sp. nov., isolated from a cold desert of the Indian Himalayas.</title>
        <authorList>
            <person name="Qu J.H."/>
        </authorList>
    </citation>
    <scope>NUCLEOTIDE SEQUENCE [LARGE SCALE GENOMIC DNA]</scope>
    <source>
        <strain evidence="2 3">NS18</strain>
    </source>
</reference>
<feature type="domain" description="GIY-YIG" evidence="1">
    <location>
        <begin position="57"/>
        <end position="130"/>
    </location>
</feature>
<evidence type="ECO:0000313" key="3">
    <source>
        <dbReference type="Proteomes" id="UP000323221"/>
    </source>
</evidence>
<feature type="non-terminal residue" evidence="2">
    <location>
        <position position="1"/>
    </location>
</feature>
<dbReference type="SUPFAM" id="SSF82771">
    <property type="entry name" value="GIY-YIG endonuclease"/>
    <property type="match status" value="1"/>
</dbReference>
<dbReference type="EMBL" id="VOIR01000014">
    <property type="protein sequence ID" value="KAA6432826.1"/>
    <property type="molecule type" value="Genomic_DNA"/>
</dbReference>
<dbReference type="InterPro" id="IPR000305">
    <property type="entry name" value="GIY-YIG_endonuc"/>
</dbReference>
<evidence type="ECO:0000259" key="1">
    <source>
        <dbReference type="PROSITE" id="PS50164"/>
    </source>
</evidence>
<comment type="caution">
    <text evidence="2">The sequence shown here is derived from an EMBL/GenBank/DDBJ whole genome shotgun (WGS) entry which is preliminary data.</text>
</comment>